<sequence length="84" mass="9630">MGACTYPHSHVADVFMAEARACEQKMGLFATITFHHVRRDANEAAHVLAREERQLSEGWLWIEEAPELVERVAAVDWSKYCLSR</sequence>
<accession>A0A7J8PDI0</accession>
<protein>
    <recommendedName>
        <fullName evidence="3">RNase H type-1 domain-containing protein</fullName>
    </recommendedName>
</protein>
<evidence type="ECO:0000313" key="2">
    <source>
        <dbReference type="Proteomes" id="UP000593578"/>
    </source>
</evidence>
<organism evidence="1 2">
    <name type="scientific">Gossypium raimondii</name>
    <name type="common">Peruvian cotton</name>
    <name type="synonym">Gossypium klotzschianum subsp. raimondii</name>
    <dbReference type="NCBI Taxonomy" id="29730"/>
    <lineage>
        <taxon>Eukaryota</taxon>
        <taxon>Viridiplantae</taxon>
        <taxon>Streptophyta</taxon>
        <taxon>Embryophyta</taxon>
        <taxon>Tracheophyta</taxon>
        <taxon>Spermatophyta</taxon>
        <taxon>Magnoliopsida</taxon>
        <taxon>eudicotyledons</taxon>
        <taxon>Gunneridae</taxon>
        <taxon>Pentapetalae</taxon>
        <taxon>rosids</taxon>
        <taxon>malvids</taxon>
        <taxon>Malvales</taxon>
        <taxon>Malvaceae</taxon>
        <taxon>Malvoideae</taxon>
        <taxon>Gossypium</taxon>
    </lineage>
</organism>
<reference evidence="1 2" key="1">
    <citation type="journal article" date="2019" name="Genome Biol. Evol.">
        <title>Insights into the evolution of the New World diploid cottons (Gossypium, subgenus Houzingenia) based on genome sequencing.</title>
        <authorList>
            <person name="Grover C.E."/>
            <person name="Arick M.A. 2nd"/>
            <person name="Thrash A."/>
            <person name="Conover J.L."/>
            <person name="Sanders W.S."/>
            <person name="Peterson D.G."/>
            <person name="Frelichowski J.E."/>
            <person name="Scheffler J.A."/>
            <person name="Scheffler B.E."/>
            <person name="Wendel J.F."/>
        </authorList>
    </citation>
    <scope>NUCLEOTIDE SEQUENCE [LARGE SCALE GENOMIC DNA]</scope>
    <source>
        <strain evidence="1">8</strain>
        <tissue evidence="1">Leaf</tissue>
    </source>
</reference>
<gene>
    <name evidence="1" type="ORF">Gorai_000461</name>
</gene>
<dbReference type="AlphaFoldDB" id="A0A7J8PDI0"/>
<name>A0A7J8PDI0_GOSRA</name>
<proteinExistence type="predicted"/>
<evidence type="ECO:0000313" key="1">
    <source>
        <dbReference type="EMBL" id="MBA0587329.1"/>
    </source>
</evidence>
<dbReference type="EMBL" id="JABEZZ010000006">
    <property type="protein sequence ID" value="MBA0587329.1"/>
    <property type="molecule type" value="Genomic_DNA"/>
</dbReference>
<comment type="caution">
    <text evidence="1">The sequence shown here is derived from an EMBL/GenBank/DDBJ whole genome shotgun (WGS) entry which is preliminary data.</text>
</comment>
<evidence type="ECO:0008006" key="3">
    <source>
        <dbReference type="Google" id="ProtNLM"/>
    </source>
</evidence>
<dbReference type="Proteomes" id="UP000593578">
    <property type="component" value="Unassembled WGS sequence"/>
</dbReference>